<dbReference type="InterPro" id="IPR036188">
    <property type="entry name" value="FAD/NAD-bd_sf"/>
</dbReference>
<organism evidence="2 3">
    <name type="scientific">Pararge aegeria aegeria</name>
    <dbReference type="NCBI Taxonomy" id="348720"/>
    <lineage>
        <taxon>Eukaryota</taxon>
        <taxon>Metazoa</taxon>
        <taxon>Ecdysozoa</taxon>
        <taxon>Arthropoda</taxon>
        <taxon>Hexapoda</taxon>
        <taxon>Insecta</taxon>
        <taxon>Pterygota</taxon>
        <taxon>Neoptera</taxon>
        <taxon>Endopterygota</taxon>
        <taxon>Lepidoptera</taxon>
        <taxon>Glossata</taxon>
        <taxon>Ditrysia</taxon>
        <taxon>Papilionoidea</taxon>
        <taxon>Nymphalidae</taxon>
        <taxon>Satyrinae</taxon>
        <taxon>Satyrini</taxon>
        <taxon>Parargina</taxon>
        <taxon>Pararge</taxon>
    </lineage>
</organism>
<dbReference type="GO" id="GO:0016491">
    <property type="term" value="F:oxidoreductase activity"/>
    <property type="evidence" value="ECO:0007669"/>
    <property type="project" value="TreeGrafter"/>
</dbReference>
<comment type="similarity">
    <text evidence="1">Belongs to the GMC oxidoreductase family.</text>
</comment>
<comment type="caution">
    <text evidence="2">The sequence shown here is derived from an EMBL/GenBank/DDBJ whole genome shotgun (WGS) entry which is preliminary data.</text>
</comment>
<evidence type="ECO:0000256" key="1">
    <source>
        <dbReference type="ARBA" id="ARBA00010790"/>
    </source>
</evidence>
<dbReference type="Gene3D" id="3.50.50.60">
    <property type="entry name" value="FAD/NAD(P)-binding domain"/>
    <property type="match status" value="1"/>
</dbReference>
<dbReference type="EMBL" id="CAKXAJ010025208">
    <property type="protein sequence ID" value="CAH2236502.1"/>
    <property type="molecule type" value="Genomic_DNA"/>
</dbReference>
<dbReference type="AlphaFoldDB" id="A0A8S4RFV7"/>
<proteinExistence type="inferred from homology"/>
<accession>A0A8S4RFV7</accession>
<dbReference type="SUPFAM" id="SSF51905">
    <property type="entry name" value="FAD/NAD(P)-binding domain"/>
    <property type="match status" value="1"/>
</dbReference>
<protein>
    <submittedName>
        <fullName evidence="2">Jg21261 protein</fullName>
    </submittedName>
</protein>
<dbReference type="PANTHER" id="PTHR11552">
    <property type="entry name" value="GLUCOSE-METHANOL-CHOLINE GMC OXIDOREDUCTASE"/>
    <property type="match status" value="1"/>
</dbReference>
<dbReference type="PANTHER" id="PTHR11552:SF147">
    <property type="entry name" value="CHOLINE DEHYDROGENASE, MITOCHONDRIAL"/>
    <property type="match status" value="1"/>
</dbReference>
<evidence type="ECO:0000313" key="2">
    <source>
        <dbReference type="EMBL" id="CAH2236502.1"/>
    </source>
</evidence>
<dbReference type="GO" id="GO:0050660">
    <property type="term" value="F:flavin adenine dinucleotide binding"/>
    <property type="evidence" value="ECO:0007669"/>
    <property type="project" value="InterPro"/>
</dbReference>
<name>A0A8S4RFV7_9NEOP</name>
<dbReference type="OrthoDB" id="284473at2759"/>
<gene>
    <name evidence="2" type="primary">jg21261</name>
    <name evidence="2" type="ORF">PAEG_LOCUS13876</name>
</gene>
<dbReference type="InterPro" id="IPR012132">
    <property type="entry name" value="GMC_OxRdtase"/>
</dbReference>
<keyword evidence="3" id="KW-1185">Reference proteome</keyword>
<evidence type="ECO:0000313" key="3">
    <source>
        <dbReference type="Proteomes" id="UP000838756"/>
    </source>
</evidence>
<reference evidence="2" key="1">
    <citation type="submission" date="2022-03" db="EMBL/GenBank/DDBJ databases">
        <authorList>
            <person name="Lindestad O."/>
        </authorList>
    </citation>
    <scope>NUCLEOTIDE SEQUENCE</scope>
</reference>
<sequence>MLEPTCGGAGVAGSTVAAALQFFAASQCLLLEPWPPQADLKNGSKFDFIVVGAGTAGAALAARLSESPERTVLLLEAGGDPPPESIVSASSLCGLATNKAVPPKYRDSKMQ</sequence>
<dbReference type="Pfam" id="PF13450">
    <property type="entry name" value="NAD_binding_8"/>
    <property type="match status" value="1"/>
</dbReference>
<dbReference type="Proteomes" id="UP000838756">
    <property type="component" value="Unassembled WGS sequence"/>
</dbReference>